<evidence type="ECO:0000313" key="1">
    <source>
        <dbReference type="EMBL" id="GID61643.1"/>
    </source>
</evidence>
<sequence>MQTVHGEITAAHRTAIEDAYALIETVQDAAGLDLADEAERVAVANGWDDVRVLLVLARSLAALAAGADDSPHLQVMLQMATDLGDPIVRALVLARIADRRTAQRRTVTGGPSAMASLVEAIVLLDNEGGVAAHRVSAHELVASTLEELALWELADEHRRLISDLLDPKAATVWDATAWLQRRVNDYNRLHAALDWASAHAVVGDWASAERIAVNMLSTGTDRADDDWPDLWAAEYAANRHLLTAVAGWQELRSDVPAVDAMGLAIRASRSGDHATASALAGIIIGQLHVQIPENTRLWCLSMTVRQPGTSPAAIRYSDELAGLRWQDRLDRLDDIRDVIATERCRHELDRPRQQLIVNGRAVNSAVIGEAPAVSSARPASSC</sequence>
<evidence type="ECO:0000313" key="2">
    <source>
        <dbReference type="Proteomes" id="UP000612282"/>
    </source>
</evidence>
<gene>
    <name evidence="1" type="ORF">Aco03nite_100470</name>
</gene>
<name>A0ABQ3XT16_9ACTN</name>
<accession>A0ABQ3XT16</accession>
<protein>
    <submittedName>
        <fullName evidence="1">Uncharacterized protein</fullName>
    </submittedName>
</protein>
<reference evidence="1 2" key="1">
    <citation type="submission" date="2021-01" db="EMBL/GenBank/DDBJ databases">
        <title>Whole genome shotgun sequence of Actinoplanes couchii NBRC 106145.</title>
        <authorList>
            <person name="Komaki H."/>
            <person name="Tamura T."/>
        </authorList>
    </citation>
    <scope>NUCLEOTIDE SEQUENCE [LARGE SCALE GENOMIC DNA]</scope>
    <source>
        <strain evidence="1 2">NBRC 106145</strain>
    </source>
</reference>
<keyword evidence="2" id="KW-1185">Reference proteome</keyword>
<dbReference type="RefSeq" id="WP_203809814.1">
    <property type="nucleotide sequence ID" value="NZ_BOMG01000131.1"/>
</dbReference>
<organism evidence="1 2">
    <name type="scientific">Actinoplanes couchii</name>
    <dbReference type="NCBI Taxonomy" id="403638"/>
    <lineage>
        <taxon>Bacteria</taxon>
        <taxon>Bacillati</taxon>
        <taxon>Actinomycetota</taxon>
        <taxon>Actinomycetes</taxon>
        <taxon>Micromonosporales</taxon>
        <taxon>Micromonosporaceae</taxon>
        <taxon>Actinoplanes</taxon>
    </lineage>
</organism>
<proteinExistence type="predicted"/>
<dbReference type="Proteomes" id="UP000612282">
    <property type="component" value="Unassembled WGS sequence"/>
</dbReference>
<comment type="caution">
    <text evidence="1">The sequence shown here is derived from an EMBL/GenBank/DDBJ whole genome shotgun (WGS) entry which is preliminary data.</text>
</comment>
<dbReference type="EMBL" id="BOMG01000131">
    <property type="protein sequence ID" value="GID61643.1"/>
    <property type="molecule type" value="Genomic_DNA"/>
</dbReference>